<evidence type="ECO:0000313" key="8">
    <source>
        <dbReference type="EMBL" id="SHK59726.1"/>
    </source>
</evidence>
<dbReference type="Pfam" id="PF00990">
    <property type="entry name" value="GGDEF"/>
    <property type="match status" value="1"/>
</dbReference>
<keyword evidence="5 6" id="KW-0472">Membrane</keyword>
<dbReference type="GO" id="GO:0043709">
    <property type="term" value="P:cell adhesion involved in single-species biofilm formation"/>
    <property type="evidence" value="ECO:0007669"/>
    <property type="project" value="TreeGrafter"/>
</dbReference>
<dbReference type="STRING" id="1123349.SAMN02744037_02664"/>
<dbReference type="NCBIfam" id="TIGR00254">
    <property type="entry name" value="GGDEF"/>
    <property type="match status" value="1"/>
</dbReference>
<dbReference type="AlphaFoldDB" id="A0A1M6TS43"/>
<evidence type="ECO:0000256" key="6">
    <source>
        <dbReference type="SAM" id="Phobius"/>
    </source>
</evidence>
<dbReference type="GO" id="GO:0071555">
    <property type="term" value="P:cell wall organization"/>
    <property type="evidence" value="ECO:0007669"/>
    <property type="project" value="InterPro"/>
</dbReference>
<evidence type="ECO:0000259" key="7">
    <source>
        <dbReference type="PROSITE" id="PS50887"/>
    </source>
</evidence>
<keyword evidence="9" id="KW-1185">Reference proteome</keyword>
<dbReference type="OrthoDB" id="9804747at2"/>
<dbReference type="Pfam" id="PF07694">
    <property type="entry name" value="5TM-5TMR_LYT"/>
    <property type="match status" value="1"/>
</dbReference>
<dbReference type="InterPro" id="IPR050469">
    <property type="entry name" value="Diguanylate_Cyclase"/>
</dbReference>
<evidence type="ECO:0000256" key="1">
    <source>
        <dbReference type="ARBA" id="ARBA00004651"/>
    </source>
</evidence>
<dbReference type="PANTHER" id="PTHR45138">
    <property type="entry name" value="REGULATORY COMPONENTS OF SENSORY TRANSDUCTION SYSTEM"/>
    <property type="match status" value="1"/>
</dbReference>
<dbReference type="SUPFAM" id="SSF55073">
    <property type="entry name" value="Nucleotide cyclase"/>
    <property type="match status" value="1"/>
</dbReference>
<dbReference type="CDD" id="cd01949">
    <property type="entry name" value="GGDEF"/>
    <property type="match status" value="1"/>
</dbReference>
<dbReference type="InterPro" id="IPR000160">
    <property type="entry name" value="GGDEF_dom"/>
</dbReference>
<dbReference type="InterPro" id="IPR011620">
    <property type="entry name" value="Sig_transdc_His_kinase_LytS_TM"/>
</dbReference>
<dbReference type="Proteomes" id="UP000242497">
    <property type="component" value="Unassembled WGS sequence"/>
</dbReference>
<evidence type="ECO:0000256" key="2">
    <source>
        <dbReference type="ARBA" id="ARBA00022475"/>
    </source>
</evidence>
<dbReference type="InterPro" id="IPR043128">
    <property type="entry name" value="Rev_trsase/Diguanyl_cyclase"/>
</dbReference>
<evidence type="ECO:0000313" key="9">
    <source>
        <dbReference type="Proteomes" id="UP000242497"/>
    </source>
</evidence>
<organism evidence="8 9">
    <name type="scientific">Tepidibacter formicigenes DSM 15518</name>
    <dbReference type="NCBI Taxonomy" id="1123349"/>
    <lineage>
        <taxon>Bacteria</taxon>
        <taxon>Bacillati</taxon>
        <taxon>Bacillota</taxon>
        <taxon>Clostridia</taxon>
        <taxon>Peptostreptococcales</taxon>
        <taxon>Peptostreptococcaceae</taxon>
        <taxon>Tepidibacter</taxon>
    </lineage>
</organism>
<evidence type="ECO:0000256" key="3">
    <source>
        <dbReference type="ARBA" id="ARBA00022692"/>
    </source>
</evidence>
<keyword evidence="2" id="KW-1003">Cell membrane</keyword>
<comment type="subcellular location">
    <subcellularLocation>
        <location evidence="1">Cell membrane</location>
        <topology evidence="1">Multi-pass membrane protein</topology>
    </subcellularLocation>
</comment>
<dbReference type="PANTHER" id="PTHR45138:SF9">
    <property type="entry name" value="DIGUANYLATE CYCLASE DGCM-RELATED"/>
    <property type="match status" value="1"/>
</dbReference>
<feature type="transmembrane region" description="Helical" evidence="6">
    <location>
        <begin position="106"/>
        <end position="129"/>
    </location>
</feature>
<keyword evidence="4 6" id="KW-1133">Transmembrane helix</keyword>
<dbReference type="GO" id="GO:0052621">
    <property type="term" value="F:diguanylate cyclase activity"/>
    <property type="evidence" value="ECO:0007669"/>
    <property type="project" value="TreeGrafter"/>
</dbReference>
<dbReference type="InterPro" id="IPR029787">
    <property type="entry name" value="Nucleotide_cyclase"/>
</dbReference>
<proteinExistence type="predicted"/>
<feature type="domain" description="GGDEF" evidence="7">
    <location>
        <begin position="175"/>
        <end position="308"/>
    </location>
</feature>
<evidence type="ECO:0000256" key="4">
    <source>
        <dbReference type="ARBA" id="ARBA00022989"/>
    </source>
</evidence>
<dbReference type="SMART" id="SM00267">
    <property type="entry name" value="GGDEF"/>
    <property type="match status" value="1"/>
</dbReference>
<dbReference type="PROSITE" id="PS50887">
    <property type="entry name" value="GGDEF"/>
    <property type="match status" value="1"/>
</dbReference>
<reference evidence="9" key="1">
    <citation type="submission" date="2016-11" db="EMBL/GenBank/DDBJ databases">
        <authorList>
            <person name="Varghese N."/>
            <person name="Submissions S."/>
        </authorList>
    </citation>
    <scope>NUCLEOTIDE SEQUENCE [LARGE SCALE GENOMIC DNA]</scope>
    <source>
        <strain evidence="9">DSM 15518</strain>
    </source>
</reference>
<gene>
    <name evidence="8" type="ORF">SAMN02744037_02664</name>
</gene>
<feature type="transmembrane region" description="Helical" evidence="6">
    <location>
        <begin position="83"/>
        <end position="100"/>
    </location>
</feature>
<feature type="transmembrane region" description="Helical" evidence="6">
    <location>
        <begin position="51"/>
        <end position="71"/>
    </location>
</feature>
<dbReference type="EMBL" id="FRAE01000105">
    <property type="protein sequence ID" value="SHK59726.1"/>
    <property type="molecule type" value="Genomic_DNA"/>
</dbReference>
<keyword evidence="3 6" id="KW-0812">Transmembrane</keyword>
<name>A0A1M6TS43_9FIRM</name>
<evidence type="ECO:0000256" key="5">
    <source>
        <dbReference type="ARBA" id="ARBA00023136"/>
    </source>
</evidence>
<dbReference type="GO" id="GO:0000155">
    <property type="term" value="F:phosphorelay sensor kinase activity"/>
    <property type="evidence" value="ECO:0007669"/>
    <property type="project" value="InterPro"/>
</dbReference>
<accession>A0A1M6TS43</accession>
<dbReference type="GO" id="GO:1902201">
    <property type="term" value="P:negative regulation of bacterial-type flagellum-dependent cell motility"/>
    <property type="evidence" value="ECO:0007669"/>
    <property type="project" value="TreeGrafter"/>
</dbReference>
<protein>
    <submittedName>
        <fullName evidence="8">Diguanylate cyclase</fullName>
    </submittedName>
</protein>
<dbReference type="GO" id="GO:0005886">
    <property type="term" value="C:plasma membrane"/>
    <property type="evidence" value="ECO:0007669"/>
    <property type="project" value="UniProtKB-SubCell"/>
</dbReference>
<dbReference type="FunFam" id="3.30.70.270:FF:000001">
    <property type="entry name" value="Diguanylate cyclase domain protein"/>
    <property type="match status" value="1"/>
</dbReference>
<feature type="transmembrane region" description="Helical" evidence="6">
    <location>
        <begin position="20"/>
        <end position="45"/>
    </location>
</feature>
<dbReference type="Gene3D" id="3.30.70.270">
    <property type="match status" value="1"/>
</dbReference>
<sequence length="308" mass="35167">MIFSIHIGNTTILDLRHIAIILSGIYGGIIPTIVRGVIIGIFRISYFGVNISSVIASINMLNIAIVCSFILEAKIKEWKKWLFMNLYALIMITISLVILLKNRNDIIYIFLNYWIIAISAGVFVYYLVWHVKTDNERFRMFKEQSIKDFLTGLNNVREFDLVLNKLINKVKEDKEKLSILIIDIDYFKKVNDTHGHQNGNLVLQELGRILCRSCRTGDIISRIGGEEFSILLPNCSYYQALEVGERIRRDIQNHKFILLDNANINVTVSIGVATYPDTVGNLDELVMKADEALYKAKQTGRNKVCACI</sequence>